<feature type="active site" description="Nucleophile" evidence="5">
    <location>
        <position position="377"/>
    </location>
</feature>
<dbReference type="GO" id="GO:0006355">
    <property type="term" value="P:regulation of DNA-templated transcription"/>
    <property type="evidence" value="ECO:0007669"/>
    <property type="project" value="InterPro"/>
</dbReference>
<dbReference type="PRINTS" id="PR02008">
    <property type="entry name" value="RCMTFAMILY"/>
</dbReference>
<comment type="similarity">
    <text evidence="5">Belongs to the class I-like SAM-binding methyltransferase superfamily. RsmB/NOP family.</text>
</comment>
<dbReference type="SUPFAM" id="SSF53335">
    <property type="entry name" value="S-adenosyl-L-methionine-dependent methyltransferases"/>
    <property type="match status" value="1"/>
</dbReference>
<feature type="binding site" evidence="5">
    <location>
        <position position="280"/>
    </location>
    <ligand>
        <name>S-adenosyl-L-methionine</name>
        <dbReference type="ChEBI" id="CHEBI:59789"/>
    </ligand>
</feature>
<dbReference type="EMBL" id="CP001997">
    <property type="protein sequence ID" value="ADE56529.1"/>
    <property type="molecule type" value="Genomic_DNA"/>
</dbReference>
<sequence length="442" mass="49797">MRGIEAALYVLTEVSKGRFASESLRKVSDRMTEGDRILASSLVYAALRRQTLWKKVCENFLRFPFDSLSWCTRHALVIGAAGIIELRHFAPMVLVSALVDEIKKRGLEKEARIVNAVLHRVEERGKFIVDEMKKSSSFQDKALLGGIPLFVAYQWKDTWGQAETLKLINLFRIRPYASLRVLPKDHIPSLVKGLKQDHIYGWPSPLLECSVRTASFAFPPNLPGFNEGKVTVQSESSMLAGEMVTRLWKDGLILDMCAGRGIKTGQIATLLPHAKIEAWELSKGRCAAARRELKRLSISQRVIIRQGDSLSMSPQSTPNLVFLDAPCSGSGTWSRHPESRWALTKEKMEELVQLQKGLLRKAVDLVAPGGLILYSTCSLLRQENEQVIAEVLADNHNLIEMSLPLSGRHVRKGRPWGTYIWPLLPWLDGFYMMAILKRNQEV</sequence>
<comment type="caution">
    <text evidence="5">Lacks conserved residue(s) required for the propagation of feature annotation.</text>
</comment>
<dbReference type="HOGENOM" id="CLU_005316_0_2_0"/>
<keyword evidence="8" id="KW-1185">Reference proteome</keyword>
<organism evidence="7 8">
    <name type="scientific">Aminobacterium colombiense (strain DSM 12261 / ALA-1)</name>
    <dbReference type="NCBI Taxonomy" id="572547"/>
    <lineage>
        <taxon>Bacteria</taxon>
        <taxon>Thermotogati</taxon>
        <taxon>Synergistota</taxon>
        <taxon>Synergistia</taxon>
        <taxon>Synergistales</taxon>
        <taxon>Aminobacteriaceae</taxon>
        <taxon>Aminobacterium</taxon>
    </lineage>
</organism>
<accession>D5ED97</accession>
<dbReference type="STRING" id="572547.Amico_0386"/>
<dbReference type="SUPFAM" id="SSF48013">
    <property type="entry name" value="NusB-like"/>
    <property type="match status" value="1"/>
</dbReference>
<dbReference type="Proteomes" id="UP000002366">
    <property type="component" value="Chromosome"/>
</dbReference>
<evidence type="ECO:0000313" key="7">
    <source>
        <dbReference type="EMBL" id="ADE56529.1"/>
    </source>
</evidence>
<feature type="domain" description="SAM-dependent MTase RsmB/NOP-type" evidence="6">
    <location>
        <begin position="167"/>
        <end position="438"/>
    </location>
</feature>
<dbReference type="RefSeq" id="WP_013047795.1">
    <property type="nucleotide sequence ID" value="NC_014011.1"/>
</dbReference>
<dbReference type="InterPro" id="IPR023267">
    <property type="entry name" value="RCMT"/>
</dbReference>
<dbReference type="OrthoDB" id="9810297at2"/>
<name>D5ED97_AMICL</name>
<dbReference type="AlphaFoldDB" id="D5ED97"/>
<dbReference type="Pfam" id="PF01189">
    <property type="entry name" value="Methyltr_RsmB-F"/>
    <property type="match status" value="1"/>
</dbReference>
<keyword evidence="2 5" id="KW-0808">Transferase</keyword>
<feature type="binding site" evidence="5">
    <location>
        <position position="324"/>
    </location>
    <ligand>
        <name>S-adenosyl-L-methionine</name>
        <dbReference type="ChEBI" id="CHEBI:59789"/>
    </ligand>
</feature>
<keyword evidence="4 5" id="KW-0694">RNA-binding</keyword>
<gene>
    <name evidence="7" type="ordered locus">Amico_0386</name>
</gene>
<dbReference type="GO" id="GO:0008173">
    <property type="term" value="F:RNA methyltransferase activity"/>
    <property type="evidence" value="ECO:0007669"/>
    <property type="project" value="InterPro"/>
</dbReference>
<evidence type="ECO:0000256" key="3">
    <source>
        <dbReference type="ARBA" id="ARBA00022691"/>
    </source>
</evidence>
<dbReference type="Gene3D" id="3.40.50.150">
    <property type="entry name" value="Vaccinia Virus protein VP39"/>
    <property type="match status" value="1"/>
</dbReference>
<proteinExistence type="inferred from homology"/>
<reference evidence="7 8" key="1">
    <citation type="journal article" date="2010" name="Stand. Genomic Sci.">
        <title>Complete genome sequence of Aminobacterium colombiense type strain (ALA-1).</title>
        <authorList>
            <person name="Chertkov O."/>
            <person name="Sikorski J."/>
            <person name="Brambilla E."/>
            <person name="Lapidus A."/>
            <person name="Copeland A."/>
            <person name="Glavina Del Rio T."/>
            <person name="Nolan M."/>
            <person name="Lucas S."/>
            <person name="Tice H."/>
            <person name="Cheng J.F."/>
            <person name="Han C."/>
            <person name="Detter J.C."/>
            <person name="Bruce D."/>
            <person name="Tapia R."/>
            <person name="Goodwin L."/>
            <person name="Pitluck S."/>
            <person name="Liolios K."/>
            <person name="Ivanova N."/>
            <person name="Mavromatis K."/>
            <person name="Ovchinnikova G."/>
            <person name="Pati A."/>
            <person name="Chen A."/>
            <person name="Palaniappan K."/>
            <person name="Land M."/>
            <person name="Hauser L."/>
            <person name="Chang Y.J."/>
            <person name="Jeffries C.D."/>
            <person name="Spring S."/>
            <person name="Rohde M."/>
            <person name="Goker M."/>
            <person name="Bristow J."/>
            <person name="Eisen J.A."/>
            <person name="Markowitz V."/>
            <person name="Hugenholtz P."/>
            <person name="Kyrpides N.C."/>
            <person name="Klenk H.P."/>
        </authorList>
    </citation>
    <scope>NUCLEOTIDE SEQUENCE [LARGE SCALE GENOMIC DNA]</scope>
    <source>
        <strain evidence="8">DSM 12261 / ALA-1</strain>
    </source>
</reference>
<evidence type="ECO:0000256" key="4">
    <source>
        <dbReference type="ARBA" id="ARBA00022884"/>
    </source>
</evidence>
<dbReference type="Pfam" id="PF01029">
    <property type="entry name" value="NusB"/>
    <property type="match status" value="1"/>
</dbReference>
<dbReference type="InterPro" id="IPR049560">
    <property type="entry name" value="MeTrfase_RsmB-F_NOP2_cat"/>
</dbReference>
<dbReference type="eggNOG" id="COG0144">
    <property type="taxonomic scope" value="Bacteria"/>
</dbReference>
<dbReference type="PANTHER" id="PTHR22807">
    <property type="entry name" value="NOP2 YEAST -RELATED NOL1/NOP2/FMU SUN DOMAIN-CONTAINING"/>
    <property type="match status" value="1"/>
</dbReference>
<dbReference type="PROSITE" id="PS51686">
    <property type="entry name" value="SAM_MT_RSMB_NOP"/>
    <property type="match status" value="1"/>
</dbReference>
<dbReference type="InterPro" id="IPR001678">
    <property type="entry name" value="MeTrfase_RsmB-F_NOP2_dom"/>
</dbReference>
<evidence type="ECO:0000259" key="6">
    <source>
        <dbReference type="PROSITE" id="PS51686"/>
    </source>
</evidence>
<evidence type="ECO:0000256" key="2">
    <source>
        <dbReference type="ARBA" id="ARBA00022679"/>
    </source>
</evidence>
<evidence type="ECO:0000313" key="8">
    <source>
        <dbReference type="Proteomes" id="UP000002366"/>
    </source>
</evidence>
<keyword evidence="3 5" id="KW-0949">S-adenosyl-L-methionine</keyword>
<dbReference type="InterPro" id="IPR006027">
    <property type="entry name" value="NusB_RsmB_TIM44"/>
</dbReference>
<evidence type="ECO:0000256" key="1">
    <source>
        <dbReference type="ARBA" id="ARBA00022603"/>
    </source>
</evidence>
<feature type="binding site" evidence="5">
    <location>
        <position position="308"/>
    </location>
    <ligand>
        <name>S-adenosyl-L-methionine</name>
        <dbReference type="ChEBI" id="CHEBI:59789"/>
    </ligand>
</feature>
<dbReference type="KEGG" id="aco:Amico_0386"/>
<dbReference type="InterPro" id="IPR035926">
    <property type="entry name" value="NusB-like_sf"/>
</dbReference>
<dbReference type="PANTHER" id="PTHR22807:SF53">
    <property type="entry name" value="RIBOSOMAL RNA SMALL SUBUNIT METHYLTRANSFERASE B-RELATED"/>
    <property type="match status" value="1"/>
</dbReference>
<protein>
    <submittedName>
        <fullName evidence="7">Fmu (Sun) domain protein</fullName>
    </submittedName>
</protein>
<dbReference type="GO" id="GO:0003723">
    <property type="term" value="F:RNA binding"/>
    <property type="evidence" value="ECO:0007669"/>
    <property type="project" value="UniProtKB-UniRule"/>
</dbReference>
<dbReference type="Gene3D" id="1.10.940.10">
    <property type="entry name" value="NusB-like"/>
    <property type="match status" value="1"/>
</dbReference>
<evidence type="ECO:0000256" key="5">
    <source>
        <dbReference type="PROSITE-ProRule" id="PRU01023"/>
    </source>
</evidence>
<dbReference type="GO" id="GO:0001510">
    <property type="term" value="P:RNA methylation"/>
    <property type="evidence" value="ECO:0007669"/>
    <property type="project" value="InterPro"/>
</dbReference>
<keyword evidence="1 5" id="KW-0489">Methyltransferase</keyword>
<dbReference type="InterPro" id="IPR029063">
    <property type="entry name" value="SAM-dependent_MTases_sf"/>
</dbReference>